<evidence type="ECO:0000256" key="2">
    <source>
        <dbReference type="ARBA" id="ARBA00022490"/>
    </source>
</evidence>
<dbReference type="InterPro" id="IPR016181">
    <property type="entry name" value="Acyl_CoA_acyltransferase"/>
</dbReference>
<evidence type="ECO:0000256" key="3">
    <source>
        <dbReference type="ARBA" id="ARBA00022679"/>
    </source>
</evidence>
<reference evidence="7 8" key="1">
    <citation type="submission" date="2016-10" db="EMBL/GenBank/DDBJ databases">
        <authorList>
            <person name="Varghese N."/>
            <person name="Submissions S."/>
        </authorList>
    </citation>
    <scope>NUCLEOTIDE SEQUENCE [LARGE SCALE GENOMIC DNA]</scope>
    <source>
        <strain evidence="7 8">ATCC 43761</strain>
    </source>
</reference>
<evidence type="ECO:0000259" key="6">
    <source>
        <dbReference type="PROSITE" id="PS51186"/>
    </source>
</evidence>
<keyword evidence="4" id="KW-0012">Acyltransferase</keyword>
<dbReference type="InterPro" id="IPR050680">
    <property type="entry name" value="YpeA/RimI_acetyltransf"/>
</dbReference>
<comment type="similarity">
    <text evidence="1 5">Belongs to the acetyltransferase family. RimI subfamily.</text>
</comment>
<proteinExistence type="inferred from homology"/>
<protein>
    <recommendedName>
        <fullName evidence="5">[Ribosomal protein bS18]-alanine N-acetyltransferase</fullName>
        <ecNumber evidence="5">2.3.1.266</ecNumber>
    </recommendedName>
</protein>
<comment type="caution">
    <text evidence="7">The sequence shown here is derived from an EMBL/GenBank/DDBJ whole genome shotgun (WGS) entry which is preliminary data.</text>
</comment>
<dbReference type="InterPro" id="IPR006464">
    <property type="entry name" value="AcTrfase_RimI/Ard1"/>
</dbReference>
<dbReference type="CDD" id="cd04301">
    <property type="entry name" value="NAT_SF"/>
    <property type="match status" value="1"/>
</dbReference>
<keyword evidence="3" id="KW-0808">Transferase</keyword>
<evidence type="ECO:0000313" key="8">
    <source>
        <dbReference type="Proteomes" id="UP000181860"/>
    </source>
</evidence>
<keyword evidence="2 5" id="KW-0963">Cytoplasm</keyword>
<dbReference type="PANTHER" id="PTHR43420:SF44">
    <property type="entry name" value="ACETYLTRANSFERASE YPEA"/>
    <property type="match status" value="1"/>
</dbReference>
<comment type="function">
    <text evidence="5">Acetylates the N-terminal alanine of ribosomal protein bS18.</text>
</comment>
<name>A0ABY0MBT0_9LACO</name>
<dbReference type="EC" id="2.3.1.266" evidence="5"/>
<accession>A0ABY0MBT0</accession>
<sequence>MVYHTSTLVAFIGARFNPEETHITNIAVSSSFQGQNIGRYLMELMIDLARENDSNCVSLEVRVDNEIAQNLYHSLGFKGNYIRKNYYSAIHTDAMNMVLWLKPHRINRKNSTF</sequence>
<dbReference type="NCBIfam" id="TIGR01575">
    <property type="entry name" value="rimI"/>
    <property type="match status" value="1"/>
</dbReference>
<evidence type="ECO:0000256" key="4">
    <source>
        <dbReference type="ARBA" id="ARBA00023315"/>
    </source>
</evidence>
<feature type="domain" description="N-acetyltransferase" evidence="6">
    <location>
        <begin position="1"/>
        <end position="102"/>
    </location>
</feature>
<dbReference type="Pfam" id="PF00583">
    <property type="entry name" value="Acetyltransf_1"/>
    <property type="match status" value="1"/>
</dbReference>
<keyword evidence="8" id="KW-1185">Reference proteome</keyword>
<organism evidence="7 8">
    <name type="scientific">Lactobacillus kefiranofaciens</name>
    <dbReference type="NCBI Taxonomy" id="267818"/>
    <lineage>
        <taxon>Bacteria</taxon>
        <taxon>Bacillati</taxon>
        <taxon>Bacillota</taxon>
        <taxon>Bacilli</taxon>
        <taxon>Lactobacillales</taxon>
        <taxon>Lactobacillaceae</taxon>
        <taxon>Lactobacillus</taxon>
    </lineage>
</organism>
<comment type="subcellular location">
    <subcellularLocation>
        <location evidence="5">Cytoplasm</location>
    </subcellularLocation>
</comment>
<dbReference type="InterPro" id="IPR000182">
    <property type="entry name" value="GNAT_dom"/>
</dbReference>
<dbReference type="EMBL" id="FMXC01000002">
    <property type="protein sequence ID" value="SDA40093.1"/>
    <property type="molecule type" value="Genomic_DNA"/>
</dbReference>
<evidence type="ECO:0000313" key="7">
    <source>
        <dbReference type="EMBL" id="SDA40093.1"/>
    </source>
</evidence>
<comment type="catalytic activity">
    <reaction evidence="5">
        <text>N-terminal L-alanyl-[ribosomal protein bS18] + acetyl-CoA = N-terminal N(alpha)-acetyl-L-alanyl-[ribosomal protein bS18] + CoA + H(+)</text>
        <dbReference type="Rhea" id="RHEA:43756"/>
        <dbReference type="Rhea" id="RHEA-COMP:10676"/>
        <dbReference type="Rhea" id="RHEA-COMP:10677"/>
        <dbReference type="ChEBI" id="CHEBI:15378"/>
        <dbReference type="ChEBI" id="CHEBI:57287"/>
        <dbReference type="ChEBI" id="CHEBI:57288"/>
        <dbReference type="ChEBI" id="CHEBI:64718"/>
        <dbReference type="ChEBI" id="CHEBI:83683"/>
        <dbReference type="EC" id="2.3.1.266"/>
    </reaction>
</comment>
<dbReference type="PROSITE" id="PS51186">
    <property type="entry name" value="GNAT"/>
    <property type="match status" value="1"/>
</dbReference>
<gene>
    <name evidence="7" type="ORF">SAMN02983011_00308</name>
</gene>
<evidence type="ECO:0000256" key="5">
    <source>
        <dbReference type="RuleBase" id="RU363094"/>
    </source>
</evidence>
<evidence type="ECO:0000256" key="1">
    <source>
        <dbReference type="ARBA" id="ARBA00005395"/>
    </source>
</evidence>
<dbReference type="SUPFAM" id="SSF55729">
    <property type="entry name" value="Acyl-CoA N-acyltransferases (Nat)"/>
    <property type="match status" value="1"/>
</dbReference>
<dbReference type="PANTHER" id="PTHR43420">
    <property type="entry name" value="ACETYLTRANSFERASE"/>
    <property type="match status" value="1"/>
</dbReference>
<dbReference type="Proteomes" id="UP000181860">
    <property type="component" value="Unassembled WGS sequence"/>
</dbReference>
<dbReference type="Gene3D" id="3.40.630.30">
    <property type="match status" value="1"/>
</dbReference>